<feature type="compositionally biased region" description="Basic residues" evidence="1">
    <location>
        <begin position="165"/>
        <end position="184"/>
    </location>
</feature>
<feature type="compositionally biased region" description="Basic and acidic residues" evidence="1">
    <location>
        <begin position="38"/>
        <end position="49"/>
    </location>
</feature>
<name>A0A6J4TZT3_9SPHN</name>
<feature type="compositionally biased region" description="Basic and acidic residues" evidence="1">
    <location>
        <begin position="126"/>
        <end position="140"/>
    </location>
</feature>
<dbReference type="AlphaFoldDB" id="A0A6J4TZT3"/>
<feature type="compositionally biased region" description="Basic and acidic residues" evidence="1">
    <location>
        <begin position="185"/>
        <end position="204"/>
    </location>
</feature>
<feature type="compositionally biased region" description="Low complexity" evidence="1">
    <location>
        <begin position="100"/>
        <end position="109"/>
    </location>
</feature>
<evidence type="ECO:0000313" key="2">
    <source>
        <dbReference type="EMBL" id="CAA9536887.1"/>
    </source>
</evidence>
<dbReference type="EMBL" id="CADCVX010000600">
    <property type="protein sequence ID" value="CAA9536887.1"/>
    <property type="molecule type" value="Genomic_DNA"/>
</dbReference>
<organism evidence="2">
    <name type="scientific">uncultured Sphingomonadaceae bacterium</name>
    <dbReference type="NCBI Taxonomy" id="169976"/>
    <lineage>
        <taxon>Bacteria</taxon>
        <taxon>Pseudomonadati</taxon>
        <taxon>Pseudomonadota</taxon>
        <taxon>Alphaproteobacteria</taxon>
        <taxon>Sphingomonadales</taxon>
        <taxon>Sphingomonadaceae</taxon>
        <taxon>environmental samples</taxon>
    </lineage>
</organism>
<feature type="non-terminal residue" evidence="2">
    <location>
        <position position="212"/>
    </location>
</feature>
<protein>
    <submittedName>
        <fullName evidence="2">Periplasmic aromatic aldehyde oxidoreductase, FAD binding subunit YagS</fullName>
    </submittedName>
</protein>
<evidence type="ECO:0000256" key="1">
    <source>
        <dbReference type="SAM" id="MobiDB-lite"/>
    </source>
</evidence>
<feature type="region of interest" description="Disordered" evidence="1">
    <location>
        <begin position="19"/>
        <end position="212"/>
    </location>
</feature>
<accession>A0A6J4TZT3</accession>
<sequence length="212" mass="23568">LLFLRHRFALHQARAGRGLLGDRRAQSHPGGARHLPALHRDPSERHGGRDAGAGCDGDHAEGRRRPPPHSLGRLLPPARRRPSYRDGARTGRADHRRRASSACAERAPSVPQGPRPRLLRLRARLGRGDRAGRGRQDRACRARLRRPRAAPLARSGGRGRAGRASSRRSRLRSRRRHAAPRRTGFRRERLQDPPRAPHADRVASRTDGGPGM</sequence>
<proteinExistence type="predicted"/>
<feature type="compositionally biased region" description="Basic and acidic residues" evidence="1">
    <location>
        <begin position="83"/>
        <end position="93"/>
    </location>
</feature>
<gene>
    <name evidence="2" type="ORF">AVDCRST_MAG91-3459</name>
</gene>
<feature type="non-terminal residue" evidence="2">
    <location>
        <position position="1"/>
    </location>
</feature>
<reference evidence="2" key="1">
    <citation type="submission" date="2020-02" db="EMBL/GenBank/DDBJ databases">
        <authorList>
            <person name="Meier V. D."/>
        </authorList>
    </citation>
    <scope>NUCLEOTIDE SEQUENCE</scope>
    <source>
        <strain evidence="2">AVDCRST_MAG91</strain>
    </source>
</reference>